<evidence type="ECO:0000313" key="2">
    <source>
        <dbReference type="EMBL" id="KKK72592.1"/>
    </source>
</evidence>
<dbReference type="PANTHER" id="PTHR21089:SF1">
    <property type="entry name" value="BIFUNCTIONAL 3-DEHYDROQUINATE DEHYDRATASE_SHIKIMATE DEHYDROGENASE, CHLOROPLASTIC"/>
    <property type="match status" value="1"/>
</dbReference>
<dbReference type="GO" id="GO:0005829">
    <property type="term" value="C:cytosol"/>
    <property type="evidence" value="ECO:0007669"/>
    <property type="project" value="TreeGrafter"/>
</dbReference>
<dbReference type="EMBL" id="LAZR01057183">
    <property type="protein sequence ID" value="KKK72592.1"/>
    <property type="molecule type" value="Genomic_DNA"/>
</dbReference>
<dbReference type="AlphaFoldDB" id="A0A0F8XTZ8"/>
<dbReference type="GO" id="GO:0009423">
    <property type="term" value="P:chorismate biosynthetic process"/>
    <property type="evidence" value="ECO:0007669"/>
    <property type="project" value="TreeGrafter"/>
</dbReference>
<dbReference type="GO" id="GO:0004764">
    <property type="term" value="F:shikimate 3-dehydrogenase (NADP+) activity"/>
    <property type="evidence" value="ECO:0007669"/>
    <property type="project" value="InterPro"/>
</dbReference>
<sequence length="76" mass="8585">YDKHHLRPSMIVFDAVYNPENTMLIKNARGRNCTVVTGVDMFVRQACYQFKLFTGIDGPADLMRSAVKRATAAAKY</sequence>
<dbReference type="GO" id="GO:0019632">
    <property type="term" value="P:shikimate metabolic process"/>
    <property type="evidence" value="ECO:0007669"/>
    <property type="project" value="TreeGrafter"/>
</dbReference>
<feature type="domain" description="SDH C-terminal" evidence="1">
    <location>
        <begin position="38"/>
        <end position="68"/>
    </location>
</feature>
<gene>
    <name evidence="2" type="ORF">LCGC14_2902320</name>
</gene>
<proteinExistence type="predicted"/>
<dbReference type="InterPro" id="IPR036291">
    <property type="entry name" value="NAD(P)-bd_dom_sf"/>
</dbReference>
<dbReference type="SUPFAM" id="SSF51735">
    <property type="entry name" value="NAD(P)-binding Rossmann-fold domains"/>
    <property type="match status" value="1"/>
</dbReference>
<protein>
    <recommendedName>
        <fullName evidence="1">SDH C-terminal domain-containing protein</fullName>
    </recommendedName>
</protein>
<reference evidence="2" key="1">
    <citation type="journal article" date="2015" name="Nature">
        <title>Complex archaea that bridge the gap between prokaryotes and eukaryotes.</title>
        <authorList>
            <person name="Spang A."/>
            <person name="Saw J.H."/>
            <person name="Jorgensen S.L."/>
            <person name="Zaremba-Niedzwiedzka K."/>
            <person name="Martijn J."/>
            <person name="Lind A.E."/>
            <person name="van Eijk R."/>
            <person name="Schleper C."/>
            <person name="Guy L."/>
            <person name="Ettema T.J."/>
        </authorList>
    </citation>
    <scope>NUCLEOTIDE SEQUENCE</scope>
</reference>
<comment type="caution">
    <text evidence="2">The sequence shown here is derived from an EMBL/GenBank/DDBJ whole genome shotgun (WGS) entry which is preliminary data.</text>
</comment>
<accession>A0A0F8XTZ8</accession>
<evidence type="ECO:0000259" key="1">
    <source>
        <dbReference type="Pfam" id="PF18317"/>
    </source>
</evidence>
<feature type="non-terminal residue" evidence="2">
    <location>
        <position position="1"/>
    </location>
</feature>
<dbReference type="InterPro" id="IPR041121">
    <property type="entry name" value="SDH_C"/>
</dbReference>
<dbReference type="InterPro" id="IPR022893">
    <property type="entry name" value="Shikimate_DH_fam"/>
</dbReference>
<dbReference type="PANTHER" id="PTHR21089">
    <property type="entry name" value="SHIKIMATE DEHYDROGENASE"/>
    <property type="match status" value="1"/>
</dbReference>
<dbReference type="Pfam" id="PF18317">
    <property type="entry name" value="SDH_C"/>
    <property type="match status" value="1"/>
</dbReference>
<name>A0A0F8XTZ8_9ZZZZ</name>
<dbReference type="GO" id="GO:0050661">
    <property type="term" value="F:NADP binding"/>
    <property type="evidence" value="ECO:0007669"/>
    <property type="project" value="TreeGrafter"/>
</dbReference>
<organism evidence="2">
    <name type="scientific">marine sediment metagenome</name>
    <dbReference type="NCBI Taxonomy" id="412755"/>
    <lineage>
        <taxon>unclassified sequences</taxon>
        <taxon>metagenomes</taxon>
        <taxon>ecological metagenomes</taxon>
    </lineage>
</organism>
<dbReference type="Gene3D" id="3.40.50.720">
    <property type="entry name" value="NAD(P)-binding Rossmann-like Domain"/>
    <property type="match status" value="1"/>
</dbReference>